<feature type="signal peptide" evidence="2">
    <location>
        <begin position="1"/>
        <end position="28"/>
    </location>
</feature>
<dbReference type="EMBL" id="JACIEE010000003">
    <property type="protein sequence ID" value="MBB3976504.1"/>
    <property type="molecule type" value="Genomic_DNA"/>
</dbReference>
<dbReference type="AlphaFoldDB" id="A0A7W6GK31"/>
<dbReference type="PANTHER" id="PTHR31126">
    <property type="entry name" value="TYROSINE-PROTEIN PHOSPHATASE"/>
    <property type="match status" value="1"/>
</dbReference>
<accession>A0A7W6GK31</accession>
<dbReference type="Proteomes" id="UP000574761">
    <property type="component" value="Unassembled WGS sequence"/>
</dbReference>
<name>A0A7W6GK31_9HYPH</name>
<dbReference type="RefSeq" id="WP_183802017.1">
    <property type="nucleotide sequence ID" value="NZ_JACIEE010000003.1"/>
</dbReference>
<dbReference type="CDD" id="cd14529">
    <property type="entry name" value="TpbA-like"/>
    <property type="match status" value="1"/>
</dbReference>
<reference evidence="3 4" key="1">
    <citation type="submission" date="2020-08" db="EMBL/GenBank/DDBJ databases">
        <title>Genomic Encyclopedia of Type Strains, Phase IV (KMG-IV): sequencing the most valuable type-strain genomes for metagenomic binning, comparative biology and taxonomic classification.</title>
        <authorList>
            <person name="Goeker M."/>
        </authorList>
    </citation>
    <scope>NUCLEOTIDE SEQUENCE [LARGE SCALE GENOMIC DNA]</scope>
    <source>
        <strain evidence="3 4">DSM 100211</strain>
    </source>
</reference>
<sequence>MRLLPARKPLTAFATLCLLAGAVLGGYAANLQVTGNFHTVIEGELYRSAQPNPAQLESYVRDHGIRTIINLRGENARAPWYEAELQTARALGVHHIDYRMSASKELSTSRADELVAIMAAAEKPILIHCQAGSDRTGLASALYSLRVAGRRESEAERQLSFYFGHVGIPHLSSAYAMDTSWETFEAYYAPEG</sequence>
<dbReference type="Pfam" id="PF13350">
    <property type="entry name" value="Y_phosphatase3"/>
    <property type="match status" value="1"/>
</dbReference>
<feature type="chain" id="PRO_5030877042" evidence="2">
    <location>
        <begin position="29"/>
        <end position="192"/>
    </location>
</feature>
<comment type="caution">
    <text evidence="3">The sequence shown here is derived from an EMBL/GenBank/DDBJ whole genome shotgun (WGS) entry which is preliminary data.</text>
</comment>
<dbReference type="PANTHER" id="PTHR31126:SF72">
    <property type="entry name" value="DUAL SPECIFICITY PROTEIN PHOSPHATASE TPBA"/>
    <property type="match status" value="1"/>
</dbReference>
<evidence type="ECO:0000256" key="2">
    <source>
        <dbReference type="SAM" id="SignalP"/>
    </source>
</evidence>
<protein>
    <submittedName>
        <fullName evidence="3">Protein tyrosine/serine phosphatase</fullName>
    </submittedName>
</protein>
<dbReference type="SUPFAM" id="SSF52799">
    <property type="entry name" value="(Phosphotyrosine protein) phosphatases II"/>
    <property type="match status" value="1"/>
</dbReference>
<dbReference type="InterPro" id="IPR026893">
    <property type="entry name" value="Tyr/Ser_Pase_IphP-type"/>
</dbReference>
<dbReference type="GO" id="GO:0004721">
    <property type="term" value="F:phosphoprotein phosphatase activity"/>
    <property type="evidence" value="ECO:0007669"/>
    <property type="project" value="InterPro"/>
</dbReference>
<gene>
    <name evidence="3" type="ORF">GGQ64_001693</name>
</gene>
<dbReference type="InterPro" id="IPR029021">
    <property type="entry name" value="Prot-tyrosine_phosphatase-like"/>
</dbReference>
<comment type="similarity">
    <text evidence="1">Belongs to the protein-tyrosine phosphatase family.</text>
</comment>
<dbReference type="Gene3D" id="3.90.190.10">
    <property type="entry name" value="Protein tyrosine phosphatase superfamily"/>
    <property type="match status" value="1"/>
</dbReference>
<keyword evidence="2" id="KW-0732">Signal</keyword>
<evidence type="ECO:0000313" key="3">
    <source>
        <dbReference type="EMBL" id="MBB3976504.1"/>
    </source>
</evidence>
<dbReference type="PROSITE" id="PS00383">
    <property type="entry name" value="TYR_PHOSPHATASE_1"/>
    <property type="match status" value="1"/>
</dbReference>
<evidence type="ECO:0000256" key="1">
    <source>
        <dbReference type="ARBA" id="ARBA00009580"/>
    </source>
</evidence>
<organism evidence="3 4">
    <name type="scientific">Mycoplana azooxidifex</name>
    <dbReference type="NCBI Taxonomy" id="1636188"/>
    <lineage>
        <taxon>Bacteria</taxon>
        <taxon>Pseudomonadati</taxon>
        <taxon>Pseudomonadota</taxon>
        <taxon>Alphaproteobacteria</taxon>
        <taxon>Hyphomicrobiales</taxon>
        <taxon>Rhizobiaceae</taxon>
        <taxon>Mycoplana</taxon>
    </lineage>
</organism>
<dbReference type="InterPro" id="IPR016130">
    <property type="entry name" value="Tyr_Pase_AS"/>
</dbReference>
<evidence type="ECO:0000313" key="4">
    <source>
        <dbReference type="Proteomes" id="UP000574761"/>
    </source>
</evidence>
<proteinExistence type="inferred from homology"/>
<keyword evidence="4" id="KW-1185">Reference proteome</keyword>